<name>A0ABR1A5U3_HUSHU</name>
<dbReference type="PANTHER" id="PTHR11863">
    <property type="entry name" value="STEROL DESATURASE"/>
    <property type="match status" value="1"/>
</dbReference>
<keyword evidence="4 5" id="KW-0472">Membrane</keyword>
<evidence type="ECO:0000256" key="4">
    <source>
        <dbReference type="ARBA" id="ARBA00023136"/>
    </source>
</evidence>
<dbReference type="Proteomes" id="UP001369086">
    <property type="component" value="Unassembled WGS sequence"/>
</dbReference>
<evidence type="ECO:0000256" key="3">
    <source>
        <dbReference type="ARBA" id="ARBA00022989"/>
    </source>
</evidence>
<dbReference type="InterPro" id="IPR050307">
    <property type="entry name" value="Sterol_Desaturase_Related"/>
</dbReference>
<comment type="subcellular location">
    <subcellularLocation>
        <location evidence="1">Membrane</location>
    </subcellularLocation>
</comment>
<dbReference type="InterPro" id="IPR006694">
    <property type="entry name" value="Fatty_acid_hydroxylase"/>
</dbReference>
<dbReference type="EMBL" id="JAHFZB010000002">
    <property type="protein sequence ID" value="KAK6492462.1"/>
    <property type="molecule type" value="Genomic_DNA"/>
</dbReference>
<accession>A0ABR1A5U3</accession>
<evidence type="ECO:0000259" key="6">
    <source>
        <dbReference type="Pfam" id="PF04116"/>
    </source>
</evidence>
<reference evidence="7 8" key="1">
    <citation type="submission" date="2021-05" db="EMBL/GenBank/DDBJ databases">
        <authorList>
            <person name="Zahm M."/>
            <person name="Klopp C."/>
            <person name="Cabau C."/>
            <person name="Kuhl H."/>
            <person name="Suciu R."/>
            <person name="Ciorpac M."/>
            <person name="Holostenco D."/>
            <person name="Gessner J."/>
            <person name="Wuertz S."/>
            <person name="Hohne C."/>
            <person name="Stock M."/>
            <person name="Gislard M."/>
            <person name="Lluch J."/>
            <person name="Milhes M."/>
            <person name="Lampietro C."/>
            <person name="Lopez Roques C."/>
            <person name="Donnadieu C."/>
            <person name="Du K."/>
            <person name="Schartl M."/>
            <person name="Guiguen Y."/>
        </authorList>
    </citation>
    <scope>NUCLEOTIDE SEQUENCE [LARGE SCALE GENOMIC DNA]</scope>
    <source>
        <strain evidence="7">Hh-F2</strain>
        <tissue evidence="7">Blood</tissue>
    </source>
</reference>
<feature type="transmembrane region" description="Helical" evidence="5">
    <location>
        <begin position="51"/>
        <end position="75"/>
    </location>
</feature>
<evidence type="ECO:0000313" key="7">
    <source>
        <dbReference type="EMBL" id="KAK6492462.1"/>
    </source>
</evidence>
<organism evidence="7 8">
    <name type="scientific">Huso huso</name>
    <name type="common">Beluga</name>
    <name type="synonym">Acipenser huso</name>
    <dbReference type="NCBI Taxonomy" id="61971"/>
    <lineage>
        <taxon>Eukaryota</taxon>
        <taxon>Metazoa</taxon>
        <taxon>Chordata</taxon>
        <taxon>Craniata</taxon>
        <taxon>Vertebrata</taxon>
        <taxon>Euteleostomi</taxon>
        <taxon>Actinopterygii</taxon>
        <taxon>Chondrostei</taxon>
        <taxon>Acipenseriformes</taxon>
        <taxon>Acipenseridae</taxon>
        <taxon>Huso</taxon>
    </lineage>
</organism>
<feature type="domain" description="Fatty acid hydroxylase" evidence="6">
    <location>
        <begin position="143"/>
        <end position="277"/>
    </location>
</feature>
<proteinExistence type="predicted"/>
<protein>
    <submittedName>
        <fullName evidence="7">Cholesterol 25-hydroxylase-like protein 2</fullName>
    </submittedName>
</protein>
<gene>
    <name evidence="7" type="ORF">HHUSO_G1813</name>
</gene>
<evidence type="ECO:0000256" key="1">
    <source>
        <dbReference type="ARBA" id="ARBA00004370"/>
    </source>
</evidence>
<evidence type="ECO:0000313" key="8">
    <source>
        <dbReference type="Proteomes" id="UP001369086"/>
    </source>
</evidence>
<comment type="caution">
    <text evidence="7">The sequence shown here is derived from an EMBL/GenBank/DDBJ whole genome shotgun (WGS) entry which is preliminary data.</text>
</comment>
<keyword evidence="3 5" id="KW-1133">Transmembrane helix</keyword>
<evidence type="ECO:0000256" key="5">
    <source>
        <dbReference type="SAM" id="Phobius"/>
    </source>
</evidence>
<feature type="transmembrane region" description="Helical" evidence="5">
    <location>
        <begin position="96"/>
        <end position="122"/>
    </location>
</feature>
<keyword evidence="8" id="KW-1185">Reference proteome</keyword>
<dbReference type="Pfam" id="PF04116">
    <property type="entry name" value="FA_hydroxylase"/>
    <property type="match status" value="1"/>
</dbReference>
<feature type="transmembrane region" description="Helical" evidence="5">
    <location>
        <begin position="134"/>
        <end position="156"/>
    </location>
</feature>
<sequence length="297" mass="34900">MESLNTIELFCPCIKYISKTNISDFIPEAPVLQPVWDYLRMNHQDALRSPLFPVIISVSTYFILCLFYMTLDFLSTVSPALNRFRIHSEHPVKLQSILKAVQLTLFNHVVFVFPAAIAQWFWRPPLPLEAAAPTILEFTMGVLGCTILFDFQYYFWHMVHHKFRWLYVTFHAIHHEYYEPFCWVTQYMSVWELLSVGLWTTLDPIILQCHALTGYAFMVVNIWISVDDHSGYDFPWSLHNLIPFGLWGGSVKHDTHHLRPTTNFEPFFSHWDWLCGTSSDHNHSSAMTVQKRALYKY</sequence>
<evidence type="ECO:0000256" key="2">
    <source>
        <dbReference type="ARBA" id="ARBA00022692"/>
    </source>
</evidence>
<keyword evidence="2 5" id="KW-0812">Transmembrane</keyword>